<evidence type="ECO:0008006" key="4">
    <source>
        <dbReference type="Google" id="ProtNLM"/>
    </source>
</evidence>
<gene>
    <name evidence="1" type="ORF">PC117_g1017</name>
    <name evidence="2" type="ORF">PC129_g12067</name>
</gene>
<comment type="caution">
    <text evidence="1">The sequence shown here is derived from an EMBL/GenBank/DDBJ whole genome shotgun (WGS) entry which is preliminary data.</text>
</comment>
<evidence type="ECO:0000313" key="2">
    <source>
        <dbReference type="EMBL" id="KAG3217093.1"/>
    </source>
</evidence>
<evidence type="ECO:0000313" key="1">
    <source>
        <dbReference type="EMBL" id="KAG2954660.1"/>
    </source>
</evidence>
<dbReference type="EMBL" id="RCMV01000444">
    <property type="protein sequence ID" value="KAG3217093.1"/>
    <property type="molecule type" value="Genomic_DNA"/>
</dbReference>
<proteinExistence type="predicted"/>
<dbReference type="Proteomes" id="UP000760860">
    <property type="component" value="Unassembled WGS sequence"/>
</dbReference>
<name>A0A8T1EMV4_9STRA</name>
<dbReference type="Proteomes" id="UP000736787">
    <property type="component" value="Unassembled WGS sequence"/>
</dbReference>
<reference evidence="1" key="1">
    <citation type="submission" date="2018-10" db="EMBL/GenBank/DDBJ databases">
        <title>Effector identification in a new, highly contiguous assembly of the strawberry crown rot pathogen Phytophthora cactorum.</title>
        <authorList>
            <person name="Armitage A.D."/>
            <person name="Nellist C.F."/>
            <person name="Bates H."/>
            <person name="Vickerstaff R.J."/>
            <person name="Harrison R.J."/>
        </authorList>
    </citation>
    <scope>NUCLEOTIDE SEQUENCE</scope>
    <source>
        <strain evidence="1">4040</strain>
        <strain evidence="2">P421</strain>
    </source>
</reference>
<evidence type="ECO:0000313" key="3">
    <source>
        <dbReference type="Proteomes" id="UP000736787"/>
    </source>
</evidence>
<dbReference type="VEuPathDB" id="FungiDB:PC110_g11017"/>
<dbReference type="AlphaFoldDB" id="A0A8T1EMV4"/>
<sequence>MAISAEFGVHYAHMEVKGQPHTGWPVNLRNAYCPCRYHMKMDYCCHLPFVQQSRSVMDESGEEILVNRKRVQNTGRPQSIGHMLQRL</sequence>
<organism evidence="1 3">
    <name type="scientific">Phytophthora cactorum</name>
    <dbReference type="NCBI Taxonomy" id="29920"/>
    <lineage>
        <taxon>Eukaryota</taxon>
        <taxon>Sar</taxon>
        <taxon>Stramenopiles</taxon>
        <taxon>Oomycota</taxon>
        <taxon>Peronosporomycetes</taxon>
        <taxon>Peronosporales</taxon>
        <taxon>Peronosporaceae</taxon>
        <taxon>Phytophthora</taxon>
    </lineage>
</organism>
<protein>
    <recommendedName>
        <fullName evidence="4">SWIM-type domain-containing protein</fullName>
    </recommendedName>
</protein>
<dbReference type="EMBL" id="RCMK01000011">
    <property type="protein sequence ID" value="KAG2954660.1"/>
    <property type="molecule type" value="Genomic_DNA"/>
</dbReference>
<accession>A0A8T1EMV4</accession>